<evidence type="ECO:0000259" key="8">
    <source>
        <dbReference type="Pfam" id="PF01636"/>
    </source>
</evidence>
<comment type="caution">
    <text evidence="9">The sequence shown here is derived from an EMBL/GenBank/DDBJ whole genome shotgun (WGS) entry which is preliminary data.</text>
</comment>
<dbReference type="EMBL" id="JACIDS010000001">
    <property type="protein sequence ID" value="MBB3929346.1"/>
    <property type="molecule type" value="Genomic_DNA"/>
</dbReference>
<dbReference type="EC" id="2.7.1.100" evidence="3"/>
<keyword evidence="10" id="KW-1185">Reference proteome</keyword>
<evidence type="ECO:0000313" key="9">
    <source>
        <dbReference type="EMBL" id="MBB3929346.1"/>
    </source>
</evidence>
<dbReference type="Proteomes" id="UP000553963">
    <property type="component" value="Unassembled WGS sequence"/>
</dbReference>
<comment type="subunit">
    <text evidence="2">Homodimer.</text>
</comment>
<dbReference type="InterPro" id="IPR011009">
    <property type="entry name" value="Kinase-like_dom_sf"/>
</dbReference>
<dbReference type="Pfam" id="PF01636">
    <property type="entry name" value="APH"/>
    <property type="match status" value="1"/>
</dbReference>
<keyword evidence="7" id="KW-0067">ATP-binding</keyword>
<dbReference type="Gene3D" id="3.90.1200.10">
    <property type="match status" value="1"/>
</dbReference>
<comment type="similarity">
    <text evidence="1">Belongs to the methylthioribose kinase family.</text>
</comment>
<dbReference type="Gene3D" id="3.30.200.20">
    <property type="entry name" value="Phosphorylase Kinase, domain 1"/>
    <property type="match status" value="1"/>
</dbReference>
<protein>
    <recommendedName>
        <fullName evidence="3">S-methyl-5-thioribose kinase</fullName>
        <ecNumber evidence="3">2.7.1.100</ecNumber>
    </recommendedName>
</protein>
<proteinExistence type="inferred from homology"/>
<reference evidence="9 10" key="1">
    <citation type="submission" date="2020-08" db="EMBL/GenBank/DDBJ databases">
        <title>Genomic Encyclopedia of Type Strains, Phase IV (KMG-IV): sequencing the most valuable type-strain genomes for metagenomic binning, comparative biology and taxonomic classification.</title>
        <authorList>
            <person name="Goeker M."/>
        </authorList>
    </citation>
    <scope>NUCLEOTIDE SEQUENCE [LARGE SCALE GENOMIC DNA]</scope>
    <source>
        <strain evidence="9 10">DSM 25966</strain>
    </source>
</reference>
<feature type="domain" description="Aminoglycoside phosphotransferase" evidence="8">
    <location>
        <begin position="45"/>
        <end position="282"/>
    </location>
</feature>
<evidence type="ECO:0000313" key="10">
    <source>
        <dbReference type="Proteomes" id="UP000553963"/>
    </source>
</evidence>
<dbReference type="AlphaFoldDB" id="A0A840ALK1"/>
<dbReference type="GO" id="GO:0046522">
    <property type="term" value="F:S-methyl-5-thioribose kinase activity"/>
    <property type="evidence" value="ECO:0007669"/>
    <property type="project" value="UniProtKB-EC"/>
</dbReference>
<organism evidence="9 10">
    <name type="scientific">Kaistia hirudinis</name>
    <dbReference type="NCBI Taxonomy" id="1293440"/>
    <lineage>
        <taxon>Bacteria</taxon>
        <taxon>Pseudomonadati</taxon>
        <taxon>Pseudomonadota</taxon>
        <taxon>Alphaproteobacteria</taxon>
        <taxon>Hyphomicrobiales</taxon>
        <taxon>Kaistiaceae</taxon>
        <taxon>Kaistia</taxon>
    </lineage>
</organism>
<keyword evidence="6 9" id="KW-0418">Kinase</keyword>
<dbReference type="PANTHER" id="PTHR34273:SF2">
    <property type="entry name" value="METHYLTHIORIBOSE KINASE"/>
    <property type="match status" value="1"/>
</dbReference>
<evidence type="ECO:0000256" key="2">
    <source>
        <dbReference type="ARBA" id="ARBA00011738"/>
    </source>
</evidence>
<dbReference type="PANTHER" id="PTHR34273">
    <property type="entry name" value="METHYLTHIORIBOSE KINASE"/>
    <property type="match status" value="1"/>
</dbReference>
<evidence type="ECO:0000256" key="3">
    <source>
        <dbReference type="ARBA" id="ARBA00012128"/>
    </source>
</evidence>
<dbReference type="GO" id="GO:0005524">
    <property type="term" value="F:ATP binding"/>
    <property type="evidence" value="ECO:0007669"/>
    <property type="project" value="UniProtKB-KW"/>
</dbReference>
<dbReference type="RefSeq" id="WP_183397012.1">
    <property type="nucleotide sequence ID" value="NZ_JACIDS010000001.1"/>
</dbReference>
<dbReference type="NCBIfam" id="TIGR01767">
    <property type="entry name" value="MTRK"/>
    <property type="match status" value="1"/>
</dbReference>
<dbReference type="InterPro" id="IPR009212">
    <property type="entry name" value="Methylthioribose_kinase"/>
</dbReference>
<accession>A0A840ALK1</accession>
<sequence>MSAVVNFAKGEGAYRVLSQADIIAEIAALPGVAGILGGKPSEWSIRDVADGYINAVFIIDGPDGGVCAKQGLPYVRYHGESWPLDETRAFYEASYMRRLEPVVGRLAPKLLHFDPVLQFIVMEKLSPHVVLRGALIEGRTFPKVASDIGRYIAAASFHTSDLGVPFERKFDDIALFSGNKSLLRISVDLIFTDPYVEVWRNRFVPELSAWAKAFREDTELKTAVAIRRNAFLSNRQALLHGDLHSGSVMVTEEDSRVIDGEFSTFGPIGFDLGAFVANLVINWYGQAGYARDEAERAAHRIWLLDQIAVLWNAFRAEFIRIWEANPDAGGDGYPAAHFADPAGRARLATIREQYVADIFEDLVAFAAIKIIRRILSYAQVADFLVIEDTQRRAEVQANALAFARAVLKDPARFRDFGAFLDAIPRFEGTPLDPALAR</sequence>
<gene>
    <name evidence="9" type="ORF">GGR25_000365</name>
</gene>
<evidence type="ECO:0000256" key="1">
    <source>
        <dbReference type="ARBA" id="ARBA00010165"/>
    </source>
</evidence>
<keyword evidence="5" id="KW-0547">Nucleotide-binding</keyword>
<evidence type="ECO:0000256" key="7">
    <source>
        <dbReference type="ARBA" id="ARBA00022840"/>
    </source>
</evidence>
<evidence type="ECO:0000256" key="6">
    <source>
        <dbReference type="ARBA" id="ARBA00022777"/>
    </source>
</evidence>
<dbReference type="PIRSF" id="PIRSF031134">
    <property type="entry name" value="MTRK"/>
    <property type="match status" value="1"/>
</dbReference>
<dbReference type="SUPFAM" id="SSF56112">
    <property type="entry name" value="Protein kinase-like (PK-like)"/>
    <property type="match status" value="1"/>
</dbReference>
<dbReference type="InterPro" id="IPR002575">
    <property type="entry name" value="Aminoglycoside_PTrfase"/>
</dbReference>
<name>A0A840ALK1_9HYPH</name>
<keyword evidence="4 9" id="KW-0808">Transferase</keyword>
<evidence type="ECO:0000256" key="5">
    <source>
        <dbReference type="ARBA" id="ARBA00022741"/>
    </source>
</evidence>
<dbReference type="GO" id="GO:0009086">
    <property type="term" value="P:methionine biosynthetic process"/>
    <property type="evidence" value="ECO:0007669"/>
    <property type="project" value="InterPro"/>
</dbReference>
<evidence type="ECO:0000256" key="4">
    <source>
        <dbReference type="ARBA" id="ARBA00022679"/>
    </source>
</evidence>